<name>A0A4Z0Z3H5_9PEZI</name>
<comment type="caution">
    <text evidence="2">The sequence shown here is derived from an EMBL/GenBank/DDBJ whole genome shotgun (WGS) entry which is preliminary data.</text>
</comment>
<gene>
    <name evidence="2" type="ORF">E0Z10_g3439</name>
</gene>
<dbReference type="Proteomes" id="UP000297716">
    <property type="component" value="Unassembled WGS sequence"/>
</dbReference>
<organism evidence="2 3">
    <name type="scientific">Xylaria hypoxylon</name>
    <dbReference type="NCBI Taxonomy" id="37992"/>
    <lineage>
        <taxon>Eukaryota</taxon>
        <taxon>Fungi</taxon>
        <taxon>Dikarya</taxon>
        <taxon>Ascomycota</taxon>
        <taxon>Pezizomycotina</taxon>
        <taxon>Sordariomycetes</taxon>
        <taxon>Xylariomycetidae</taxon>
        <taxon>Xylariales</taxon>
        <taxon>Xylariaceae</taxon>
        <taxon>Xylaria</taxon>
    </lineage>
</organism>
<proteinExistence type="predicted"/>
<keyword evidence="3" id="KW-1185">Reference proteome</keyword>
<reference evidence="2 3" key="1">
    <citation type="submission" date="2019-03" db="EMBL/GenBank/DDBJ databases">
        <title>Draft genome sequence of Xylaria hypoxylon DSM 108379, a ubiquitous saprotrophic-parasitic fungi on hardwood.</title>
        <authorList>
            <person name="Buettner E."/>
            <person name="Leonhardt S."/>
            <person name="Gebauer A.M."/>
            <person name="Liers C."/>
            <person name="Hofrichter M."/>
            <person name="Kellner H."/>
        </authorList>
    </citation>
    <scope>NUCLEOTIDE SEQUENCE [LARGE SCALE GENOMIC DNA]</scope>
    <source>
        <strain evidence="2 3">DSM 108379</strain>
    </source>
</reference>
<dbReference type="EMBL" id="SKBN01000048">
    <property type="protein sequence ID" value="TGJ85293.1"/>
    <property type="molecule type" value="Genomic_DNA"/>
</dbReference>
<dbReference type="AlphaFoldDB" id="A0A4Z0Z3H5"/>
<evidence type="ECO:0000256" key="1">
    <source>
        <dbReference type="SAM" id="MobiDB-lite"/>
    </source>
</evidence>
<evidence type="ECO:0000313" key="2">
    <source>
        <dbReference type="EMBL" id="TGJ85293.1"/>
    </source>
</evidence>
<evidence type="ECO:0000313" key="3">
    <source>
        <dbReference type="Proteomes" id="UP000297716"/>
    </source>
</evidence>
<accession>A0A4Z0Z3H5</accession>
<protein>
    <submittedName>
        <fullName evidence="2">Uncharacterized protein</fullName>
    </submittedName>
</protein>
<sequence length="157" mass="17517">MEFLRKSKTCIFVECPLHRNLPEPQRCYPGFRAALIDICDRFGDFYAPFAGYNAHTRVISLYAMGTPRPEHKFIDEDTAIFDLGKARSAWVRSTSTYASSTDATKGTSRDISEDLTEVSDHSQAESDETSTVLVVGDGNDEDDAIDEDMASRLNFMG</sequence>
<dbReference type="OrthoDB" id="4773647at2759"/>
<feature type="region of interest" description="Disordered" evidence="1">
    <location>
        <begin position="117"/>
        <end position="144"/>
    </location>
</feature>